<protein>
    <submittedName>
        <fullName evidence="1">Uncharacterized protein</fullName>
    </submittedName>
</protein>
<dbReference type="RefSeq" id="WP_005397756.1">
    <property type="nucleotide sequence ID" value="NZ_JH601088.1"/>
</dbReference>
<gene>
    <name evidence="1" type="ORF">HMPREF9709_00552</name>
</gene>
<dbReference type="EMBL" id="AGEI01000015">
    <property type="protein sequence ID" value="EHR35025.1"/>
    <property type="molecule type" value="Genomic_DNA"/>
</dbReference>
<evidence type="ECO:0000313" key="1">
    <source>
        <dbReference type="EMBL" id="EHR35025.1"/>
    </source>
</evidence>
<dbReference type="STRING" id="883114.HMPREF9709_00552"/>
<keyword evidence="2" id="KW-1185">Reference proteome</keyword>
<accession>H3NMJ1</accession>
<dbReference type="GeneID" id="96998562"/>
<sequence length="160" mass="18560">MLNNKSKKYLITLITILITSFILVSCNEKIKDKYEILGIDAKPIYLEKASIAGDPLYIYEIKDYGDLTLTNIDDDFKQYMNTPIISFVKIIEDESNALETKIDRDKLAEDISSILNNKNNLYKYINNDKRGIDTIILYDVTSNNGYIIEIDSYFRFKKSK</sequence>
<reference evidence="1 2" key="1">
    <citation type="submission" date="2012-01" db="EMBL/GenBank/DDBJ databases">
        <title>The Genome Sequence of Helcococcus kunzii ATCC 51366.</title>
        <authorList>
            <consortium name="The Broad Institute Genome Sequencing Platform"/>
            <person name="Earl A."/>
            <person name="Ward D."/>
            <person name="Feldgarden M."/>
            <person name="Gevers D."/>
            <person name="Huys G."/>
            <person name="Young S.K."/>
            <person name="Zeng Q."/>
            <person name="Gargeya S."/>
            <person name="Fitzgerald M."/>
            <person name="Haas B."/>
            <person name="Abouelleil A."/>
            <person name="Alvarado L."/>
            <person name="Arachchi H.M."/>
            <person name="Berlin A."/>
            <person name="Chapman S.B."/>
            <person name="Gearin G."/>
            <person name="Goldberg J."/>
            <person name="Griggs A."/>
            <person name="Gujja S."/>
            <person name="Hansen M."/>
            <person name="Heiman D."/>
            <person name="Howarth C."/>
            <person name="Larimer J."/>
            <person name="Lui A."/>
            <person name="MacDonald P.J.P."/>
            <person name="McCowen C."/>
            <person name="Montmayeur A."/>
            <person name="Murphy C."/>
            <person name="Neiman D."/>
            <person name="Pearson M."/>
            <person name="Priest M."/>
            <person name="Roberts A."/>
            <person name="Saif S."/>
            <person name="Shea T."/>
            <person name="Sisk P."/>
            <person name="Stolte C."/>
            <person name="Sykes S."/>
            <person name="Wortman J."/>
            <person name="Nusbaum C."/>
            <person name="Birren B."/>
        </authorList>
    </citation>
    <scope>NUCLEOTIDE SEQUENCE [LARGE SCALE GENOMIC DNA]</scope>
    <source>
        <strain evidence="1 2">ATCC 51366</strain>
    </source>
</reference>
<dbReference type="Proteomes" id="UP000004191">
    <property type="component" value="Unassembled WGS sequence"/>
</dbReference>
<dbReference type="PROSITE" id="PS51257">
    <property type="entry name" value="PROKAR_LIPOPROTEIN"/>
    <property type="match status" value="1"/>
</dbReference>
<dbReference type="HOGENOM" id="CLU_1649794_0_0_9"/>
<comment type="caution">
    <text evidence="1">The sequence shown here is derived from an EMBL/GenBank/DDBJ whole genome shotgun (WGS) entry which is preliminary data.</text>
</comment>
<proteinExistence type="predicted"/>
<name>H3NMJ1_9FIRM</name>
<evidence type="ECO:0000313" key="2">
    <source>
        <dbReference type="Proteomes" id="UP000004191"/>
    </source>
</evidence>
<organism evidence="1 2">
    <name type="scientific">Helcococcus kunzii ATCC 51366</name>
    <dbReference type="NCBI Taxonomy" id="883114"/>
    <lineage>
        <taxon>Bacteria</taxon>
        <taxon>Bacillati</taxon>
        <taxon>Bacillota</taxon>
        <taxon>Tissierellia</taxon>
        <taxon>Tissierellales</taxon>
        <taxon>Peptoniphilaceae</taxon>
        <taxon>Helcococcus</taxon>
    </lineage>
</organism>
<dbReference type="AlphaFoldDB" id="H3NMJ1"/>